<evidence type="ECO:0000256" key="6">
    <source>
        <dbReference type="ARBA" id="ARBA00022982"/>
    </source>
</evidence>
<keyword evidence="5" id="KW-0677">Repeat</keyword>
<evidence type="ECO:0000256" key="9">
    <source>
        <dbReference type="PIRNR" id="PIRNR017016"/>
    </source>
</evidence>
<dbReference type="PIRSF" id="PIRSF017016">
    <property type="entry name" value="NDUA8"/>
    <property type="match status" value="1"/>
</dbReference>
<dbReference type="PANTHER" id="PTHR13344:SF0">
    <property type="entry name" value="NADH DEHYDROGENASE [UBIQUINONE] 1 ALPHA SUBCOMPLEX SUBUNIT 8"/>
    <property type="match status" value="1"/>
</dbReference>
<dbReference type="PANTHER" id="PTHR13344">
    <property type="entry name" value="NADH-UBIQUINONE OXIDOREDUCTASE"/>
    <property type="match status" value="1"/>
</dbReference>
<keyword evidence="4 9" id="KW-0679">Respiratory chain</keyword>
<dbReference type="InterPro" id="IPR016680">
    <property type="entry name" value="NDUFA8"/>
</dbReference>
<dbReference type="GO" id="GO:0006120">
    <property type="term" value="P:mitochondrial electron transport, NADH to ubiquinone"/>
    <property type="evidence" value="ECO:0007669"/>
    <property type="project" value="InterPro"/>
</dbReference>
<keyword evidence="3 9" id="KW-0813">Transport</keyword>
<comment type="similarity">
    <text evidence="2 9">Belongs to the complex I NDUFA8 subunit family.</text>
</comment>
<keyword evidence="8" id="KW-1015">Disulfide bond</keyword>
<dbReference type="AlphaFoldDB" id="A0AAW2I7X4"/>
<evidence type="ECO:0000256" key="4">
    <source>
        <dbReference type="ARBA" id="ARBA00022660"/>
    </source>
</evidence>
<dbReference type="GO" id="GO:0005743">
    <property type="term" value="C:mitochondrial inner membrane"/>
    <property type="evidence" value="ECO:0007669"/>
    <property type="project" value="UniProtKB-SubCell"/>
</dbReference>
<reference evidence="11" key="1">
    <citation type="journal article" date="2024" name="Gigascience">
        <title>Chromosome-level genome of the poultry shaft louse Menopon gallinae provides insight into the host-switching and adaptive evolution of parasitic lice.</title>
        <authorList>
            <person name="Xu Y."/>
            <person name="Ma L."/>
            <person name="Liu S."/>
            <person name="Liang Y."/>
            <person name="Liu Q."/>
            <person name="He Z."/>
            <person name="Tian L."/>
            <person name="Duan Y."/>
            <person name="Cai W."/>
            <person name="Li H."/>
            <person name="Song F."/>
        </authorList>
    </citation>
    <scope>NUCLEOTIDE SEQUENCE</scope>
    <source>
        <strain evidence="11">Cailab_2023a</strain>
    </source>
</reference>
<comment type="function">
    <text evidence="1 9">Accessory subunit of the mitochondrial membrane respiratory chain NADH dehydrogenase (Complex I), that is believed not to be involved in catalysis. Complex I functions in the transfer of electrons from NADH to the respiratory chain. The immediate electron acceptor for the enzyme is believed to be ubiquinone.</text>
</comment>
<evidence type="ECO:0000313" key="11">
    <source>
        <dbReference type="EMBL" id="KAL0278254.1"/>
    </source>
</evidence>
<evidence type="ECO:0000256" key="5">
    <source>
        <dbReference type="ARBA" id="ARBA00022737"/>
    </source>
</evidence>
<evidence type="ECO:0000256" key="10">
    <source>
        <dbReference type="SAM" id="MobiDB-lite"/>
    </source>
</evidence>
<comment type="subcellular location">
    <subcellularLocation>
        <location evidence="9">Mitochondrion inner membrane</location>
    </subcellularLocation>
</comment>
<dbReference type="Gene3D" id="1.10.287.2900">
    <property type="match status" value="1"/>
</dbReference>
<proteinExistence type="inferred from homology"/>
<evidence type="ECO:0000256" key="2">
    <source>
        <dbReference type="ARBA" id="ARBA00010705"/>
    </source>
</evidence>
<evidence type="ECO:0000256" key="3">
    <source>
        <dbReference type="ARBA" id="ARBA00022448"/>
    </source>
</evidence>
<keyword evidence="9" id="KW-0999">Mitochondrion inner membrane</keyword>
<feature type="region of interest" description="Disordered" evidence="10">
    <location>
        <begin position="148"/>
        <end position="172"/>
    </location>
</feature>
<evidence type="ECO:0000256" key="7">
    <source>
        <dbReference type="ARBA" id="ARBA00023128"/>
    </source>
</evidence>
<keyword evidence="7 9" id="KW-0496">Mitochondrion</keyword>
<accession>A0AAW2I7X4</accession>
<gene>
    <name evidence="11" type="ORF">PYX00_000121</name>
</gene>
<evidence type="ECO:0000256" key="1">
    <source>
        <dbReference type="ARBA" id="ARBA00003195"/>
    </source>
</evidence>
<dbReference type="EMBL" id="JARGDH010000001">
    <property type="protein sequence ID" value="KAL0278254.1"/>
    <property type="molecule type" value="Genomic_DNA"/>
</dbReference>
<comment type="caution">
    <text evidence="11">The sequence shown here is derived from an EMBL/GenBank/DDBJ whole genome shotgun (WGS) entry which is preliminary data.</text>
</comment>
<organism evidence="11">
    <name type="scientific">Menopon gallinae</name>
    <name type="common">poultry shaft louse</name>
    <dbReference type="NCBI Taxonomy" id="328185"/>
    <lineage>
        <taxon>Eukaryota</taxon>
        <taxon>Metazoa</taxon>
        <taxon>Ecdysozoa</taxon>
        <taxon>Arthropoda</taxon>
        <taxon>Hexapoda</taxon>
        <taxon>Insecta</taxon>
        <taxon>Pterygota</taxon>
        <taxon>Neoptera</taxon>
        <taxon>Paraneoptera</taxon>
        <taxon>Psocodea</taxon>
        <taxon>Troctomorpha</taxon>
        <taxon>Phthiraptera</taxon>
        <taxon>Amblycera</taxon>
        <taxon>Menoponidae</taxon>
        <taxon>Menopon</taxon>
    </lineage>
</organism>
<evidence type="ECO:0000256" key="8">
    <source>
        <dbReference type="ARBA" id="ARBA00023157"/>
    </source>
</evidence>
<dbReference type="PROSITE" id="PS51808">
    <property type="entry name" value="CHCH"/>
    <property type="match status" value="2"/>
</dbReference>
<keyword evidence="9" id="KW-0472">Membrane</keyword>
<sequence>MPYTYDTNLPSEEELTVDEVNLSMAALYAGAHHLGKVCEYQNNEFILCRQEVGDPRKCLQQGKEVTACALDFFRKLKKSCREEFNDYAKCIHKSSSNWTYSPCRNTQQVFDKCVLDNLGIERPPWGWACEVHVHNTKQKKPEPEVLEFPGAPQPHIPSGENKPAKLGGRSMF</sequence>
<keyword evidence="6 9" id="KW-0249">Electron transport</keyword>
<protein>
    <recommendedName>
        <fullName evidence="9">NADH dehydrogenase [ubiquinone] 1 alpha subcomplex subunit 8</fullName>
    </recommendedName>
</protein>
<name>A0AAW2I7X4_9NEOP</name>